<dbReference type="EMBL" id="JASMQC010000045">
    <property type="protein sequence ID" value="KAK1929740.1"/>
    <property type="molecule type" value="Genomic_DNA"/>
</dbReference>
<sequence length="61" mass="6980">MEETELVTLELKSEFFAVTLALRVLVVQERLDLASEFGSVYCTMILKCLSSFLYKKKTADK</sequence>
<organism evidence="1 2">
    <name type="scientific">Phytophthora citrophthora</name>
    <dbReference type="NCBI Taxonomy" id="4793"/>
    <lineage>
        <taxon>Eukaryota</taxon>
        <taxon>Sar</taxon>
        <taxon>Stramenopiles</taxon>
        <taxon>Oomycota</taxon>
        <taxon>Peronosporomycetes</taxon>
        <taxon>Peronosporales</taxon>
        <taxon>Peronosporaceae</taxon>
        <taxon>Phytophthora</taxon>
    </lineage>
</organism>
<protein>
    <submittedName>
        <fullName evidence="1">Uncharacterized protein</fullName>
    </submittedName>
</protein>
<dbReference type="AlphaFoldDB" id="A0AAD9G143"/>
<keyword evidence="2" id="KW-1185">Reference proteome</keyword>
<name>A0AAD9G143_9STRA</name>
<dbReference type="Proteomes" id="UP001259832">
    <property type="component" value="Unassembled WGS sequence"/>
</dbReference>
<accession>A0AAD9G143</accession>
<evidence type="ECO:0000313" key="1">
    <source>
        <dbReference type="EMBL" id="KAK1929740.1"/>
    </source>
</evidence>
<reference evidence="1" key="1">
    <citation type="submission" date="2023-08" db="EMBL/GenBank/DDBJ databases">
        <title>Reference Genome Resource for the Citrus Pathogen Phytophthora citrophthora.</title>
        <authorList>
            <person name="Moller H."/>
            <person name="Coetzee B."/>
            <person name="Rose L.J."/>
            <person name="Van Niekerk J.M."/>
        </authorList>
    </citation>
    <scope>NUCLEOTIDE SEQUENCE</scope>
    <source>
        <strain evidence="1">STE-U-9442</strain>
    </source>
</reference>
<evidence type="ECO:0000313" key="2">
    <source>
        <dbReference type="Proteomes" id="UP001259832"/>
    </source>
</evidence>
<comment type="caution">
    <text evidence="1">The sequence shown here is derived from an EMBL/GenBank/DDBJ whole genome shotgun (WGS) entry which is preliminary data.</text>
</comment>
<gene>
    <name evidence="1" type="ORF">P3T76_014775</name>
</gene>
<proteinExistence type="predicted"/>